<protein>
    <submittedName>
        <fullName evidence="1">Uncharacterized protein</fullName>
    </submittedName>
</protein>
<proteinExistence type="predicted"/>
<keyword evidence="2" id="KW-1185">Reference proteome</keyword>
<accession>A0A1R3IX55</accession>
<reference evidence="1 2" key="1">
    <citation type="submission" date="2013-09" db="EMBL/GenBank/DDBJ databases">
        <title>Corchorus capsularis genome sequencing.</title>
        <authorList>
            <person name="Alam M."/>
            <person name="Haque M.S."/>
            <person name="Islam M.S."/>
            <person name="Emdad E.M."/>
            <person name="Islam M.M."/>
            <person name="Ahmed B."/>
            <person name="Halim A."/>
            <person name="Hossen Q.M.M."/>
            <person name="Hossain M.Z."/>
            <person name="Ahmed R."/>
            <person name="Khan M.M."/>
            <person name="Islam R."/>
            <person name="Rashid M.M."/>
            <person name="Khan S.A."/>
            <person name="Rahman M.S."/>
            <person name="Alam M."/>
        </authorList>
    </citation>
    <scope>NUCLEOTIDE SEQUENCE [LARGE SCALE GENOMIC DNA]</scope>
    <source>
        <strain evidence="2">cv. CVL-1</strain>
        <tissue evidence="1">Whole seedling</tissue>
    </source>
</reference>
<name>A0A1R3IX55_COCAP</name>
<comment type="caution">
    <text evidence="1">The sequence shown here is derived from an EMBL/GenBank/DDBJ whole genome shotgun (WGS) entry which is preliminary data.</text>
</comment>
<sequence length="46" mass="5296">HIFSLHIAFHSKHWPSKGPAHAFDYIPRHLTDRIQAGIEFKQATST</sequence>
<evidence type="ECO:0000313" key="1">
    <source>
        <dbReference type="EMBL" id="OMO87162.1"/>
    </source>
</evidence>
<dbReference type="Proteomes" id="UP000188268">
    <property type="component" value="Unassembled WGS sequence"/>
</dbReference>
<organism evidence="1 2">
    <name type="scientific">Corchorus capsularis</name>
    <name type="common">Jute</name>
    <dbReference type="NCBI Taxonomy" id="210143"/>
    <lineage>
        <taxon>Eukaryota</taxon>
        <taxon>Viridiplantae</taxon>
        <taxon>Streptophyta</taxon>
        <taxon>Embryophyta</taxon>
        <taxon>Tracheophyta</taxon>
        <taxon>Spermatophyta</taxon>
        <taxon>Magnoliopsida</taxon>
        <taxon>eudicotyledons</taxon>
        <taxon>Gunneridae</taxon>
        <taxon>Pentapetalae</taxon>
        <taxon>rosids</taxon>
        <taxon>malvids</taxon>
        <taxon>Malvales</taxon>
        <taxon>Malvaceae</taxon>
        <taxon>Grewioideae</taxon>
        <taxon>Apeibeae</taxon>
        <taxon>Corchorus</taxon>
    </lineage>
</organism>
<evidence type="ECO:0000313" key="2">
    <source>
        <dbReference type="Proteomes" id="UP000188268"/>
    </source>
</evidence>
<feature type="non-terminal residue" evidence="1">
    <location>
        <position position="1"/>
    </location>
</feature>
<dbReference type="Gramene" id="OMO87162">
    <property type="protein sequence ID" value="OMO87162"/>
    <property type="gene ID" value="CCACVL1_09226"/>
</dbReference>
<dbReference type="AlphaFoldDB" id="A0A1R3IX55"/>
<dbReference type="EMBL" id="AWWV01009280">
    <property type="protein sequence ID" value="OMO87162.1"/>
    <property type="molecule type" value="Genomic_DNA"/>
</dbReference>
<gene>
    <name evidence="1" type="ORF">CCACVL1_09226</name>
</gene>